<dbReference type="RefSeq" id="XP_033659684.1">
    <property type="nucleotide sequence ID" value="XM_033810240.1"/>
</dbReference>
<evidence type="ECO:0000313" key="6">
    <source>
        <dbReference type="Proteomes" id="UP000799537"/>
    </source>
</evidence>
<evidence type="ECO:0000256" key="3">
    <source>
        <dbReference type="RuleBase" id="RU361235"/>
    </source>
</evidence>
<dbReference type="InterPro" id="IPR029058">
    <property type="entry name" value="AB_hydrolase_fold"/>
</dbReference>
<dbReference type="PANTHER" id="PTHR43918">
    <property type="entry name" value="ACETYLCHOLINESTERASE"/>
    <property type="match status" value="1"/>
</dbReference>
<dbReference type="GO" id="GO:0052689">
    <property type="term" value="F:carboxylic ester hydrolase activity"/>
    <property type="evidence" value="ECO:0007669"/>
    <property type="project" value="TreeGrafter"/>
</dbReference>
<dbReference type="InterPro" id="IPR050654">
    <property type="entry name" value="AChE-related_enzymes"/>
</dbReference>
<gene>
    <name evidence="5" type="ORF">M409DRAFT_31747</name>
</gene>
<accession>A0A6A6BVR5</accession>
<comment type="similarity">
    <text evidence="1 3">Belongs to the type-B carboxylesterase/lipase family.</text>
</comment>
<dbReference type="Pfam" id="PF00135">
    <property type="entry name" value="COesterase"/>
    <property type="match status" value="1"/>
</dbReference>
<evidence type="ECO:0000313" key="5">
    <source>
        <dbReference type="EMBL" id="KAF2158795.1"/>
    </source>
</evidence>
<dbReference type="PANTHER" id="PTHR43918:SF4">
    <property type="entry name" value="CARBOXYLIC ESTER HYDROLASE"/>
    <property type="match status" value="1"/>
</dbReference>
<evidence type="ECO:0000256" key="1">
    <source>
        <dbReference type="ARBA" id="ARBA00005964"/>
    </source>
</evidence>
<reference evidence="5" key="1">
    <citation type="journal article" date="2020" name="Stud. Mycol.">
        <title>101 Dothideomycetes genomes: a test case for predicting lifestyles and emergence of pathogens.</title>
        <authorList>
            <person name="Haridas S."/>
            <person name="Albert R."/>
            <person name="Binder M."/>
            <person name="Bloem J."/>
            <person name="Labutti K."/>
            <person name="Salamov A."/>
            <person name="Andreopoulos B."/>
            <person name="Baker S."/>
            <person name="Barry K."/>
            <person name="Bills G."/>
            <person name="Bluhm B."/>
            <person name="Cannon C."/>
            <person name="Castanera R."/>
            <person name="Culley D."/>
            <person name="Daum C."/>
            <person name="Ezra D."/>
            <person name="Gonzalez J."/>
            <person name="Henrissat B."/>
            <person name="Kuo A."/>
            <person name="Liang C."/>
            <person name="Lipzen A."/>
            <person name="Lutzoni F."/>
            <person name="Magnuson J."/>
            <person name="Mondo S."/>
            <person name="Nolan M."/>
            <person name="Ohm R."/>
            <person name="Pangilinan J."/>
            <person name="Park H.-J."/>
            <person name="Ramirez L."/>
            <person name="Alfaro M."/>
            <person name="Sun H."/>
            <person name="Tritt A."/>
            <person name="Yoshinaga Y."/>
            <person name="Zwiers L.-H."/>
            <person name="Turgeon B."/>
            <person name="Goodwin S."/>
            <person name="Spatafora J."/>
            <person name="Crous P."/>
            <person name="Grigoriev I."/>
        </authorList>
    </citation>
    <scope>NUCLEOTIDE SEQUENCE</scope>
    <source>
        <strain evidence="5">ATCC 36951</strain>
    </source>
</reference>
<dbReference type="AlphaFoldDB" id="A0A6A6BVR5"/>
<dbReference type="GeneID" id="54563512"/>
<keyword evidence="2 3" id="KW-0378">Hydrolase</keyword>
<evidence type="ECO:0000256" key="2">
    <source>
        <dbReference type="ARBA" id="ARBA00022801"/>
    </source>
</evidence>
<sequence>PVVRTQTGEIHGLYLETFNQDAFLGVPFAEAPRLDRPRPIAKCQTGAINATQYGTTCYGSGSNLDLNLTQGEDCLNLNVVRPSTVHTGLPVLVWIYGGGFTQGSNADPMWNLTYIVQTSVENEQPIVAVSINYRLSFLGFPVGNVSLNAGISNLGLWDQRLALEWIQENIESFGGDPDKVTVWGESAGGCSTGFHLISQGGNGSRGLFRAAIMSSGTILGSCNPKFSSSLNAEYDQITTHANCSDAVDTLQCLREAPIEAIYPFELSVPNLGPVIDGDLIKREPVLELDEGHVHRVPIIVGANTDEGLFAVNSIGGAPEDAAGLRRLLAAVLPGLQNTTVDSLLAAYPEGDQAPPYSLPPDYPFCDAMEAANLSCTPQHRRTAAILGDYFADAGRRYVAEKWSQLGLSTYSYRFAAESTSIPISYWTGLGPGFATHGADLAYDFRLPGNFTTSIHYYPPVKPVPSHEELSRLMVTKYISFVNSLDPNNLMLSQAPAWPSYGDSPVNYVFNASNQSTTIRCELDDYRAEAIGIW</sequence>
<dbReference type="SUPFAM" id="SSF53474">
    <property type="entry name" value="alpha/beta-Hydrolases"/>
    <property type="match status" value="1"/>
</dbReference>
<dbReference type="Proteomes" id="UP000799537">
    <property type="component" value="Unassembled WGS sequence"/>
</dbReference>
<dbReference type="Gene3D" id="3.40.50.1820">
    <property type="entry name" value="alpha/beta hydrolase"/>
    <property type="match status" value="1"/>
</dbReference>
<dbReference type="PROSITE" id="PS00122">
    <property type="entry name" value="CARBOXYLESTERASE_B_1"/>
    <property type="match status" value="1"/>
</dbReference>
<name>A0A6A6BVR5_ZASCE</name>
<organism evidence="5 6">
    <name type="scientific">Zasmidium cellare ATCC 36951</name>
    <dbReference type="NCBI Taxonomy" id="1080233"/>
    <lineage>
        <taxon>Eukaryota</taxon>
        <taxon>Fungi</taxon>
        <taxon>Dikarya</taxon>
        <taxon>Ascomycota</taxon>
        <taxon>Pezizomycotina</taxon>
        <taxon>Dothideomycetes</taxon>
        <taxon>Dothideomycetidae</taxon>
        <taxon>Mycosphaerellales</taxon>
        <taxon>Mycosphaerellaceae</taxon>
        <taxon>Zasmidium</taxon>
    </lineage>
</organism>
<keyword evidence="6" id="KW-1185">Reference proteome</keyword>
<dbReference type="OrthoDB" id="408631at2759"/>
<evidence type="ECO:0000259" key="4">
    <source>
        <dbReference type="Pfam" id="PF00135"/>
    </source>
</evidence>
<feature type="domain" description="Carboxylesterase type B" evidence="4">
    <location>
        <begin position="1"/>
        <end position="514"/>
    </location>
</feature>
<protein>
    <recommendedName>
        <fullName evidence="3">Carboxylic ester hydrolase</fullName>
        <ecNumber evidence="3">3.1.1.-</ecNumber>
    </recommendedName>
</protein>
<proteinExistence type="inferred from homology"/>
<feature type="non-terminal residue" evidence="5">
    <location>
        <position position="1"/>
    </location>
</feature>
<feature type="non-terminal residue" evidence="5">
    <location>
        <position position="533"/>
    </location>
</feature>
<dbReference type="InterPro" id="IPR019826">
    <property type="entry name" value="Carboxylesterase_B_AS"/>
</dbReference>
<dbReference type="EC" id="3.1.1.-" evidence="3"/>
<dbReference type="EMBL" id="ML993649">
    <property type="protein sequence ID" value="KAF2158795.1"/>
    <property type="molecule type" value="Genomic_DNA"/>
</dbReference>
<dbReference type="InterPro" id="IPR002018">
    <property type="entry name" value="CarbesteraseB"/>
</dbReference>